<accession>A0A0K0ELB7</accession>
<proteinExistence type="predicted"/>
<dbReference type="WBParaSite" id="SSTP_0001026000.1">
    <property type="protein sequence ID" value="SSTP_0001026000.1"/>
    <property type="gene ID" value="SSTP_0001026000"/>
</dbReference>
<dbReference type="AlphaFoldDB" id="A0A0K0ELB7"/>
<evidence type="ECO:0000313" key="1">
    <source>
        <dbReference type="WBParaSite" id="SSTP_0001026000.1"/>
    </source>
</evidence>
<organism evidence="1">
    <name type="scientific">Strongyloides stercoralis</name>
    <name type="common">Threadworm</name>
    <dbReference type="NCBI Taxonomy" id="6248"/>
    <lineage>
        <taxon>Eukaryota</taxon>
        <taxon>Metazoa</taxon>
        <taxon>Ecdysozoa</taxon>
        <taxon>Nematoda</taxon>
        <taxon>Chromadorea</taxon>
        <taxon>Rhabditida</taxon>
        <taxon>Tylenchina</taxon>
        <taxon>Panagrolaimomorpha</taxon>
        <taxon>Strongyloidoidea</taxon>
        <taxon>Strongyloididae</taxon>
        <taxon>Strongyloides</taxon>
    </lineage>
</organism>
<name>A0A0K0ELB7_STRER</name>
<sequence length="83" mass="9602">MLSNSNYLLQTLSAPFKREGRAASVGHCFEYANKYLTDSDKLSTVSTKSGKRYSPNMMRRRSMRTQILSAERKLHLAEWSNQR</sequence>
<reference evidence="1" key="1">
    <citation type="submission" date="2015-08" db="UniProtKB">
        <authorList>
            <consortium name="WormBaseParasite"/>
        </authorList>
    </citation>
    <scope>IDENTIFICATION</scope>
</reference>
<protein>
    <submittedName>
        <fullName evidence="1">30S ribosomal protein S18</fullName>
    </submittedName>
</protein>